<dbReference type="EMBL" id="BAAABW010000013">
    <property type="protein sequence ID" value="GAA0346884.1"/>
    <property type="molecule type" value="Genomic_DNA"/>
</dbReference>
<proteinExistence type="predicted"/>
<name>A0ABP3GMC7_9ACTN</name>
<comment type="caution">
    <text evidence="1">The sequence shown here is derived from an EMBL/GenBank/DDBJ whole genome shotgun (WGS) entry which is preliminary data.</text>
</comment>
<dbReference type="RefSeq" id="WP_344117772.1">
    <property type="nucleotide sequence ID" value="NZ_BAAABW010000013.1"/>
</dbReference>
<dbReference type="InterPro" id="IPR036412">
    <property type="entry name" value="HAD-like_sf"/>
</dbReference>
<evidence type="ECO:0000313" key="2">
    <source>
        <dbReference type="Proteomes" id="UP001500063"/>
    </source>
</evidence>
<organism evidence="1 2">
    <name type="scientific">Streptomyces blastmyceticus</name>
    <dbReference type="NCBI Taxonomy" id="68180"/>
    <lineage>
        <taxon>Bacteria</taxon>
        <taxon>Bacillati</taxon>
        <taxon>Actinomycetota</taxon>
        <taxon>Actinomycetes</taxon>
        <taxon>Kitasatosporales</taxon>
        <taxon>Streptomycetaceae</taxon>
        <taxon>Streptomyces</taxon>
    </lineage>
</organism>
<keyword evidence="2" id="KW-1185">Reference proteome</keyword>
<dbReference type="InterPro" id="IPR023214">
    <property type="entry name" value="HAD_sf"/>
</dbReference>
<accession>A0ABP3GMC7</accession>
<protein>
    <submittedName>
        <fullName evidence="1">Uncharacterized protein</fullName>
    </submittedName>
</protein>
<dbReference type="InterPro" id="IPR023198">
    <property type="entry name" value="PGP-like_dom2"/>
</dbReference>
<dbReference type="SUPFAM" id="SSF56784">
    <property type="entry name" value="HAD-like"/>
    <property type="match status" value="1"/>
</dbReference>
<sequence length="160" mass="16959">MPQHRLGLILDFGGVLTTPVPDCARAFARREGLPEGEFLHAFAVDPVGKALYADLECGAITQTEWNTAMAARLGLADAQNLLGRVLADLHPAPRMIRAAQGARRVGVRVGILSNSLGTSPCDPYKGYDLHEMYDAVLVSEHAARTTGQSVAVGVNLGLVA</sequence>
<dbReference type="Proteomes" id="UP001500063">
    <property type="component" value="Unassembled WGS sequence"/>
</dbReference>
<reference evidence="2" key="1">
    <citation type="journal article" date="2019" name="Int. J. Syst. Evol. Microbiol.">
        <title>The Global Catalogue of Microorganisms (GCM) 10K type strain sequencing project: providing services to taxonomists for standard genome sequencing and annotation.</title>
        <authorList>
            <consortium name="The Broad Institute Genomics Platform"/>
            <consortium name="The Broad Institute Genome Sequencing Center for Infectious Disease"/>
            <person name="Wu L."/>
            <person name="Ma J."/>
        </authorList>
    </citation>
    <scope>NUCLEOTIDE SEQUENCE [LARGE SCALE GENOMIC DNA]</scope>
    <source>
        <strain evidence="2">JCM 4565</strain>
    </source>
</reference>
<dbReference type="Gene3D" id="3.40.50.1000">
    <property type="entry name" value="HAD superfamily/HAD-like"/>
    <property type="match status" value="1"/>
</dbReference>
<gene>
    <name evidence="1" type="ORF">GCM10010319_24270</name>
</gene>
<evidence type="ECO:0000313" key="1">
    <source>
        <dbReference type="EMBL" id="GAA0346884.1"/>
    </source>
</evidence>
<dbReference type="Gene3D" id="1.10.150.240">
    <property type="entry name" value="Putative phosphatase, domain 2"/>
    <property type="match status" value="1"/>
</dbReference>